<protein>
    <submittedName>
        <fullName evidence="1">Uncharacterized protein</fullName>
    </submittedName>
</protein>
<evidence type="ECO:0000313" key="1">
    <source>
        <dbReference type="EMBL" id="CAF4393484.1"/>
    </source>
</evidence>
<accession>A0A820NN51</accession>
<comment type="caution">
    <text evidence="1">The sequence shown here is derived from an EMBL/GenBank/DDBJ whole genome shotgun (WGS) entry which is preliminary data.</text>
</comment>
<proteinExistence type="predicted"/>
<evidence type="ECO:0000313" key="2">
    <source>
        <dbReference type="Proteomes" id="UP000663881"/>
    </source>
</evidence>
<sequence>RKWFIDIVINKFIEKDIFVERLKKEGDETILKLLELYPELTTPLSVHLISQLEKKGIVEAGERLSFIRHQIMTEEVFDEFLSLFKQRSSDVNQRYENYPLFFQCAVSTNAESVNKVLLWIEKRLTNEALYIIEEFLRKLKSANDIFQ</sequence>
<feature type="non-terminal residue" evidence="1">
    <location>
        <position position="147"/>
    </location>
</feature>
<gene>
    <name evidence="1" type="ORF">OKA104_LOCUS51010</name>
</gene>
<feature type="non-terminal residue" evidence="1">
    <location>
        <position position="1"/>
    </location>
</feature>
<name>A0A820NN51_9BILA</name>
<dbReference type="AlphaFoldDB" id="A0A820NN51"/>
<reference evidence="1" key="1">
    <citation type="submission" date="2021-02" db="EMBL/GenBank/DDBJ databases">
        <authorList>
            <person name="Nowell W R."/>
        </authorList>
    </citation>
    <scope>NUCLEOTIDE SEQUENCE</scope>
</reference>
<dbReference type="Proteomes" id="UP000663881">
    <property type="component" value="Unassembled WGS sequence"/>
</dbReference>
<dbReference type="EMBL" id="CAJOAY010026790">
    <property type="protein sequence ID" value="CAF4393484.1"/>
    <property type="molecule type" value="Genomic_DNA"/>
</dbReference>
<organism evidence="1 2">
    <name type="scientific">Adineta steineri</name>
    <dbReference type="NCBI Taxonomy" id="433720"/>
    <lineage>
        <taxon>Eukaryota</taxon>
        <taxon>Metazoa</taxon>
        <taxon>Spiralia</taxon>
        <taxon>Gnathifera</taxon>
        <taxon>Rotifera</taxon>
        <taxon>Eurotatoria</taxon>
        <taxon>Bdelloidea</taxon>
        <taxon>Adinetida</taxon>
        <taxon>Adinetidae</taxon>
        <taxon>Adineta</taxon>
    </lineage>
</organism>